<dbReference type="EMBL" id="CM032182">
    <property type="protein sequence ID" value="KAG7097933.1"/>
    <property type="molecule type" value="Genomic_DNA"/>
</dbReference>
<name>A0A9P8ADX8_9AGAR</name>
<dbReference type="InterPro" id="IPR036322">
    <property type="entry name" value="WD40_repeat_dom_sf"/>
</dbReference>
<dbReference type="RefSeq" id="XP_043014403.1">
    <property type="nucleotide sequence ID" value="XM_043149795.1"/>
</dbReference>
<dbReference type="SUPFAM" id="SSF56219">
    <property type="entry name" value="DNase I-like"/>
    <property type="match status" value="1"/>
</dbReference>
<organism evidence="3 4">
    <name type="scientific">Marasmius oreades</name>
    <name type="common">fairy-ring Marasmius</name>
    <dbReference type="NCBI Taxonomy" id="181124"/>
    <lineage>
        <taxon>Eukaryota</taxon>
        <taxon>Fungi</taxon>
        <taxon>Dikarya</taxon>
        <taxon>Basidiomycota</taxon>
        <taxon>Agaricomycotina</taxon>
        <taxon>Agaricomycetes</taxon>
        <taxon>Agaricomycetidae</taxon>
        <taxon>Agaricales</taxon>
        <taxon>Marasmiineae</taxon>
        <taxon>Marasmiaceae</taxon>
        <taxon>Marasmius</taxon>
    </lineage>
</organism>
<dbReference type="KEGG" id="more:E1B28_005244"/>
<evidence type="ECO:0000259" key="2">
    <source>
        <dbReference type="SMART" id="SM00128"/>
    </source>
</evidence>
<comment type="caution">
    <text evidence="3">The sequence shown here is derived from an EMBL/GenBank/DDBJ whole genome shotgun (WGS) entry which is preliminary data.</text>
</comment>
<dbReference type="GO" id="GO:0046856">
    <property type="term" value="P:phosphatidylinositol dephosphorylation"/>
    <property type="evidence" value="ECO:0007669"/>
    <property type="project" value="InterPro"/>
</dbReference>
<dbReference type="GO" id="GO:0004439">
    <property type="term" value="F:phosphatidylinositol-4,5-bisphosphate 5-phosphatase activity"/>
    <property type="evidence" value="ECO:0007669"/>
    <property type="project" value="TreeGrafter"/>
</dbReference>
<gene>
    <name evidence="3" type="ORF">E1B28_005244</name>
</gene>
<dbReference type="SUPFAM" id="SSF50978">
    <property type="entry name" value="WD40 repeat-like"/>
    <property type="match status" value="1"/>
</dbReference>
<evidence type="ECO:0000313" key="3">
    <source>
        <dbReference type="EMBL" id="KAG7097933.1"/>
    </source>
</evidence>
<proteinExistence type="predicted"/>
<feature type="compositionally biased region" description="Low complexity" evidence="1">
    <location>
        <begin position="82"/>
        <end position="117"/>
    </location>
</feature>
<dbReference type="Proteomes" id="UP001049176">
    <property type="component" value="Chromosome 2"/>
</dbReference>
<dbReference type="PANTHER" id="PTHR11200:SF240">
    <property type="entry name" value="INOSITOL POLYPHOSPHATE 5-PHOSPHATASE C9G1.10C-RELATED"/>
    <property type="match status" value="1"/>
</dbReference>
<accession>A0A9P8ADX8</accession>
<feature type="region of interest" description="Disordered" evidence="1">
    <location>
        <begin position="398"/>
        <end position="465"/>
    </location>
</feature>
<evidence type="ECO:0000313" key="4">
    <source>
        <dbReference type="Proteomes" id="UP001049176"/>
    </source>
</evidence>
<dbReference type="SMART" id="SM00128">
    <property type="entry name" value="IPPc"/>
    <property type="match status" value="1"/>
</dbReference>
<dbReference type="OrthoDB" id="2248459at2759"/>
<feature type="compositionally biased region" description="Polar residues" evidence="1">
    <location>
        <begin position="131"/>
        <end position="145"/>
    </location>
</feature>
<reference evidence="3" key="1">
    <citation type="journal article" date="2021" name="Genome Biol. Evol.">
        <title>The assembled and annotated genome of the fairy-ring fungus Marasmius oreades.</title>
        <authorList>
            <person name="Hiltunen M."/>
            <person name="Ament-Velasquez S.L."/>
            <person name="Johannesson H."/>
        </authorList>
    </citation>
    <scope>NUCLEOTIDE SEQUENCE</scope>
    <source>
        <strain evidence="3">03SP1</strain>
    </source>
</reference>
<feature type="compositionally biased region" description="Acidic residues" evidence="1">
    <location>
        <begin position="430"/>
        <end position="440"/>
    </location>
</feature>
<dbReference type="AlphaFoldDB" id="A0A9P8ADX8"/>
<feature type="compositionally biased region" description="Low complexity" evidence="1">
    <location>
        <begin position="219"/>
        <end position="240"/>
    </location>
</feature>
<dbReference type="InterPro" id="IPR036691">
    <property type="entry name" value="Endo/exonu/phosph_ase_sf"/>
</dbReference>
<keyword evidence="4" id="KW-1185">Reference proteome</keyword>
<feature type="domain" description="Inositol polyphosphate-related phosphatase" evidence="2">
    <location>
        <begin position="869"/>
        <end position="1235"/>
    </location>
</feature>
<protein>
    <recommendedName>
        <fullName evidence="2">Inositol polyphosphate-related phosphatase domain-containing protein</fullName>
    </recommendedName>
</protein>
<feature type="region of interest" description="Disordered" evidence="1">
    <location>
        <begin position="21"/>
        <end position="367"/>
    </location>
</feature>
<dbReference type="GeneID" id="66074320"/>
<dbReference type="PANTHER" id="PTHR11200">
    <property type="entry name" value="INOSITOL 5-PHOSPHATASE"/>
    <property type="match status" value="1"/>
</dbReference>
<dbReference type="InterPro" id="IPR001680">
    <property type="entry name" value="WD40_rpt"/>
</dbReference>
<dbReference type="InterPro" id="IPR046985">
    <property type="entry name" value="IP5"/>
</dbReference>
<sequence length="1272" mass="138266">MSNIESESLLAVKSLRSKFEQLAVDPPKQNNLLEPPSHRPRRQSGGNQTVTTSNSPQQSLRNASSTSDLKGTKRPPPPPPQSHRSPSRTPSPSRSNSSLSSSPPSPPASSTSPLTRTVPPPAISSRVGSFGASSASGCTEESVNNIEGLPIPNGVSTLRSKFMHAKSPPKLNGVHANGDHHTKPAIPPRKSSSEPVAPVNISPEENLLEPENVFNPLYHSKSPSSHSNSSSSGSINLLDDSSSDETDITVDEADLSSASTTTLPPALPARKPRVSDGMSASTSSLLPHLRPPPPRPPRHRQPTELLPEIITSASPSPPPLPARRGTIDLSVPLSANVPPPRHPLASNSVTSLHHPPPPPPHPHNHSRILSATNITSVNDNALSASPISVIPTTTVSNERKTFGKLPPPPTRTIAPGDKLPPARRPQTPSSDEDEDSEDEADVKSAGVDMLPDSSRSSRRPPQLLFKSYNSPIHGYGTGVENRIQVPAHTGYLVTANGRVVVGHTHHFRVWDIAWSVDVPVLDLDLRVLGRDSKVSMTVTALEVRSSSVNGADEKGKGRDRANTGIAGSVVWVGTKEGHLIEVNIVSGELTGCKFSAHMHSVLHIFRYGGAMISVDDSGKVLIFGSHEEPMADLLKTTPRVMRITDKLDFAKIIGCGFLWTAGRSEVHCAGTPQRVPIIRIYDLFPVPGGSGSSCSYSSSAAPSRTGHGKTVFPIEHVGPVTSASVVPANPGILYVGHEEGFISIWELGGESGMERELPKCVEVMKVSASDILSVEGVNDRLWVGSRNGMISAYDVAPRPWLLTNCWNAHPGLPVNKLTVDAWGLLDGKRRFGVVSVGRDERVGLWDGLLANDWMEKELMKYETEFSTYRELKLLIVSWNCDSAKPDALTGTRDNVNFLHDVLTSLNDEGGPDIIAFGLQEVIDLESRKMAAKNVILGGGHGMKKSKGLTVGVVSSSSAAGVDETVLLGLSDKVTGAYKRWYDALVLAVRLAMPPDCPYSVVHTESLVGLFSCIFVKHSERNALKDLAITTVKRGMGGRYGNKGGIISRFVIEDSSLCFVNCHLAAGQHALRSRNADVAGMLEEKMLFPMTLEPQAFVGGGDGSMVLDHETVFVNGDMNYRIDQRRDVIVSAVKAGEHENMLVHDQLLKEIKYNRGCRFRTFFEGPLTFAPTYKYDRRSNEYDTSEKRRAPAWCDRVLWRAGKGRVEQLHYKRWEVDVSDHRPISAAFRVTVKNVKQEIRHRVKQEVEVAWVDEEARRLKTLEEFYAMTLVVI</sequence>
<dbReference type="Gene3D" id="2.130.10.10">
    <property type="entry name" value="YVTN repeat-like/Quinoprotein amine dehydrogenase"/>
    <property type="match status" value="1"/>
</dbReference>
<dbReference type="Gene3D" id="3.60.10.10">
    <property type="entry name" value="Endonuclease/exonuclease/phosphatase"/>
    <property type="match status" value="1"/>
</dbReference>
<dbReference type="SMART" id="SM00320">
    <property type="entry name" value="WD40"/>
    <property type="match status" value="3"/>
</dbReference>
<dbReference type="InterPro" id="IPR000300">
    <property type="entry name" value="IPPc"/>
</dbReference>
<feature type="compositionally biased region" description="Acidic residues" evidence="1">
    <location>
        <begin position="241"/>
        <end position="254"/>
    </location>
</feature>
<feature type="compositionally biased region" description="Polar residues" evidence="1">
    <location>
        <begin position="44"/>
        <end position="69"/>
    </location>
</feature>
<evidence type="ECO:0000256" key="1">
    <source>
        <dbReference type="SAM" id="MobiDB-lite"/>
    </source>
</evidence>
<dbReference type="Pfam" id="PF22669">
    <property type="entry name" value="Exo_endo_phos2"/>
    <property type="match status" value="1"/>
</dbReference>
<dbReference type="InterPro" id="IPR015943">
    <property type="entry name" value="WD40/YVTN_repeat-like_dom_sf"/>
</dbReference>